<proteinExistence type="predicted"/>
<sequence length="612" mass="64767">MAMDSTPRNEGQSENHEAAMPSGKYHSSKSKTRSKHKSQATVHSVNYEQQSHSKKTSKKAKKKKTSATATKNALARPPSDIDVNAVPNPAPDSGVSHSLYPSGVVYSGVLPVVVPTSTHPPVSSSGFSPLPPLSAFATSLAATVATTAGSSTHSATPSAGILSSEQQQAHSSGPKHLSTVIIVLLAVGSAFFLLGCYVLYRIFRRPRKHHYPTPSLPILQDDFMEDRKVDPEEESLFGGKERLSANPGSDAVPLTWTQYPHVSLAKPPASLTVDPGNSAKRKSSDLPQKSAYPFSGPNANATNAPARSANRLSIASASIYPGSPMSGNVGVAVTGSPLTADGMPVLHRSNSKSTARRLSTASRYTRQSVINPNKLQIPSTYGTSDLYGGPPSPVPPTPATPRAGATSSTSAGRARVKAPYAPASLLRTSTNPPSRPDPSNHFDGTPYVLPPLSPVVKSDDHRERDTKALASALGLASPVPGSPQTIYPDDSVTLAGDRRRSRSQYMSPTLDDSARLGKLMLSNLQSTVSIPDASNTPQAGGSSSRARAVPRKRVEEKPPRVPSPPPLPSLAQMALAHNNPQDFEDYKSPTYSIYGLYEADRKSRNTDGGGYR</sequence>
<protein>
    <submittedName>
        <fullName evidence="1">Uncharacterized protein</fullName>
    </submittedName>
</protein>
<gene>
    <name evidence="1" type="ORF">BDY19DRAFT_989272</name>
</gene>
<name>A0ACB8UHE3_9APHY</name>
<reference evidence="1" key="1">
    <citation type="journal article" date="2021" name="Environ. Microbiol.">
        <title>Gene family expansions and transcriptome signatures uncover fungal adaptations to wood decay.</title>
        <authorList>
            <person name="Hage H."/>
            <person name="Miyauchi S."/>
            <person name="Viragh M."/>
            <person name="Drula E."/>
            <person name="Min B."/>
            <person name="Chaduli D."/>
            <person name="Navarro D."/>
            <person name="Favel A."/>
            <person name="Norest M."/>
            <person name="Lesage-Meessen L."/>
            <person name="Balint B."/>
            <person name="Merenyi Z."/>
            <person name="de Eugenio L."/>
            <person name="Morin E."/>
            <person name="Martinez A.T."/>
            <person name="Baldrian P."/>
            <person name="Stursova M."/>
            <person name="Martinez M.J."/>
            <person name="Novotny C."/>
            <person name="Magnuson J.K."/>
            <person name="Spatafora J.W."/>
            <person name="Maurice S."/>
            <person name="Pangilinan J."/>
            <person name="Andreopoulos W."/>
            <person name="LaButti K."/>
            <person name="Hundley H."/>
            <person name="Na H."/>
            <person name="Kuo A."/>
            <person name="Barry K."/>
            <person name="Lipzen A."/>
            <person name="Henrissat B."/>
            <person name="Riley R."/>
            <person name="Ahrendt S."/>
            <person name="Nagy L.G."/>
            <person name="Grigoriev I.V."/>
            <person name="Martin F."/>
            <person name="Rosso M.N."/>
        </authorList>
    </citation>
    <scope>NUCLEOTIDE SEQUENCE</scope>
    <source>
        <strain evidence="1">CBS 384.51</strain>
    </source>
</reference>
<organism evidence="1 2">
    <name type="scientific">Irpex rosettiformis</name>
    <dbReference type="NCBI Taxonomy" id="378272"/>
    <lineage>
        <taxon>Eukaryota</taxon>
        <taxon>Fungi</taxon>
        <taxon>Dikarya</taxon>
        <taxon>Basidiomycota</taxon>
        <taxon>Agaricomycotina</taxon>
        <taxon>Agaricomycetes</taxon>
        <taxon>Polyporales</taxon>
        <taxon>Irpicaceae</taxon>
        <taxon>Irpex</taxon>
    </lineage>
</organism>
<comment type="caution">
    <text evidence="1">The sequence shown here is derived from an EMBL/GenBank/DDBJ whole genome shotgun (WGS) entry which is preliminary data.</text>
</comment>
<keyword evidence="2" id="KW-1185">Reference proteome</keyword>
<evidence type="ECO:0000313" key="1">
    <source>
        <dbReference type="EMBL" id="KAI0093724.1"/>
    </source>
</evidence>
<accession>A0ACB8UHE3</accession>
<dbReference type="EMBL" id="MU274901">
    <property type="protein sequence ID" value="KAI0093724.1"/>
    <property type="molecule type" value="Genomic_DNA"/>
</dbReference>
<evidence type="ECO:0000313" key="2">
    <source>
        <dbReference type="Proteomes" id="UP001055072"/>
    </source>
</evidence>
<dbReference type="Proteomes" id="UP001055072">
    <property type="component" value="Unassembled WGS sequence"/>
</dbReference>